<gene>
    <name evidence="2" type="ORF">C2G38_94080</name>
</gene>
<proteinExistence type="predicted"/>
<keyword evidence="1" id="KW-0732">Signal</keyword>
<feature type="chain" id="PRO_5017177584" evidence="1">
    <location>
        <begin position="22"/>
        <end position="136"/>
    </location>
</feature>
<reference evidence="2 3" key="1">
    <citation type="submission" date="2018-06" db="EMBL/GenBank/DDBJ databases">
        <title>Comparative genomics reveals the genomic features of Rhizophagus irregularis, R. cerebriforme, R. diaphanum and Gigaspora rosea, and their symbiotic lifestyle signature.</title>
        <authorList>
            <person name="Morin E."/>
            <person name="San Clemente H."/>
            <person name="Chen E.C.H."/>
            <person name="De La Providencia I."/>
            <person name="Hainaut M."/>
            <person name="Kuo A."/>
            <person name="Kohler A."/>
            <person name="Murat C."/>
            <person name="Tang N."/>
            <person name="Roy S."/>
            <person name="Loubradou J."/>
            <person name="Henrissat B."/>
            <person name="Grigoriev I.V."/>
            <person name="Corradi N."/>
            <person name="Roux C."/>
            <person name="Martin F.M."/>
        </authorList>
    </citation>
    <scope>NUCLEOTIDE SEQUENCE [LARGE SCALE GENOMIC DNA]</scope>
    <source>
        <strain evidence="2 3">DAOM 194757</strain>
    </source>
</reference>
<evidence type="ECO:0000256" key="1">
    <source>
        <dbReference type="SAM" id="SignalP"/>
    </source>
</evidence>
<feature type="signal peptide" evidence="1">
    <location>
        <begin position="1"/>
        <end position="21"/>
    </location>
</feature>
<evidence type="ECO:0000313" key="2">
    <source>
        <dbReference type="EMBL" id="RIB11628.1"/>
    </source>
</evidence>
<protein>
    <submittedName>
        <fullName evidence="2">Uncharacterized protein</fullName>
    </submittedName>
</protein>
<sequence>MMFRLFRFTIFLIFILGSTFAQVYNIRCQNKIVRGQILNITWDLVHQPPADKTDNGDSRITWVSVDNPKNWSNIGYIMFLNKHAKYFTWAVNVSPGLYYISMTNLESNSFLVLQKENDYKTINSGGHSYMCLDKSK</sequence>
<dbReference type="OrthoDB" id="2354554at2759"/>
<evidence type="ECO:0000313" key="3">
    <source>
        <dbReference type="Proteomes" id="UP000266673"/>
    </source>
</evidence>
<dbReference type="AlphaFoldDB" id="A0A397UQM3"/>
<dbReference type="Proteomes" id="UP000266673">
    <property type="component" value="Unassembled WGS sequence"/>
</dbReference>
<name>A0A397UQM3_9GLOM</name>
<comment type="caution">
    <text evidence="2">The sequence shown here is derived from an EMBL/GenBank/DDBJ whole genome shotgun (WGS) entry which is preliminary data.</text>
</comment>
<dbReference type="EMBL" id="QKWP01001112">
    <property type="protein sequence ID" value="RIB11628.1"/>
    <property type="molecule type" value="Genomic_DNA"/>
</dbReference>
<organism evidence="2 3">
    <name type="scientific">Gigaspora rosea</name>
    <dbReference type="NCBI Taxonomy" id="44941"/>
    <lineage>
        <taxon>Eukaryota</taxon>
        <taxon>Fungi</taxon>
        <taxon>Fungi incertae sedis</taxon>
        <taxon>Mucoromycota</taxon>
        <taxon>Glomeromycotina</taxon>
        <taxon>Glomeromycetes</taxon>
        <taxon>Diversisporales</taxon>
        <taxon>Gigasporaceae</taxon>
        <taxon>Gigaspora</taxon>
    </lineage>
</organism>
<accession>A0A397UQM3</accession>
<keyword evidence="3" id="KW-1185">Reference proteome</keyword>